<dbReference type="SUPFAM" id="SSF52540">
    <property type="entry name" value="P-loop containing nucleoside triphosphate hydrolases"/>
    <property type="match status" value="1"/>
</dbReference>
<name>A0A521FW26_9SPHI</name>
<organism evidence="1 2">
    <name type="scientific">Pedobacter westerhofensis</name>
    <dbReference type="NCBI Taxonomy" id="425512"/>
    <lineage>
        <taxon>Bacteria</taxon>
        <taxon>Pseudomonadati</taxon>
        <taxon>Bacteroidota</taxon>
        <taxon>Sphingobacteriia</taxon>
        <taxon>Sphingobacteriales</taxon>
        <taxon>Sphingobacteriaceae</taxon>
        <taxon>Pedobacter</taxon>
    </lineage>
</organism>
<dbReference type="Proteomes" id="UP000320300">
    <property type="component" value="Unassembled WGS sequence"/>
</dbReference>
<evidence type="ECO:0000313" key="2">
    <source>
        <dbReference type="Proteomes" id="UP000320300"/>
    </source>
</evidence>
<dbReference type="InterPro" id="IPR027417">
    <property type="entry name" value="P-loop_NTPase"/>
</dbReference>
<dbReference type="Gene3D" id="3.40.50.300">
    <property type="entry name" value="P-loop containing nucleotide triphosphate hydrolases"/>
    <property type="match status" value="1"/>
</dbReference>
<accession>A0A521FW26</accession>
<gene>
    <name evidence="1" type="ORF">SAMN06265348_1353</name>
</gene>
<dbReference type="PANTHER" id="PTHR39206:SF1">
    <property type="entry name" value="SLL8004 PROTEIN"/>
    <property type="match status" value="1"/>
</dbReference>
<keyword evidence="2" id="KW-1185">Reference proteome</keyword>
<protein>
    <submittedName>
        <fullName evidence="1">Predicted ABC-type ATPase</fullName>
    </submittedName>
</protein>
<sequence>MPKPELLFVVGCNAAGKSTFIRTRLDQLSGYQILMTDVYKSRTKNLAELYIAEGRNIILETVFNDASFIDLVDLAQKEGYKTYLIVLFLDNVSQSVARVAMRVLQQNGIPISDGDVKINFVESFKNVADYFYYFDRVDFIYTGEGSGNQLIMNFHRDTILSYTGNQLVYPQKFAAYSFQRSHLTEEARDLIVRNVNFKSDFSS</sequence>
<evidence type="ECO:0000313" key="1">
    <source>
        <dbReference type="EMBL" id="SMP00060.1"/>
    </source>
</evidence>
<dbReference type="PANTHER" id="PTHR39206">
    <property type="entry name" value="SLL8004 PROTEIN"/>
    <property type="match status" value="1"/>
</dbReference>
<dbReference type="AlphaFoldDB" id="A0A521FW26"/>
<proteinExistence type="predicted"/>
<reference evidence="1 2" key="1">
    <citation type="submission" date="2017-05" db="EMBL/GenBank/DDBJ databases">
        <authorList>
            <person name="Varghese N."/>
            <person name="Submissions S."/>
        </authorList>
    </citation>
    <scope>NUCLEOTIDE SEQUENCE [LARGE SCALE GENOMIC DNA]</scope>
    <source>
        <strain evidence="1 2">DSM 19036</strain>
    </source>
</reference>
<dbReference type="EMBL" id="FXTN01000035">
    <property type="protein sequence ID" value="SMP00060.1"/>
    <property type="molecule type" value="Genomic_DNA"/>
</dbReference>